<feature type="domain" description="Methyl-accepting transducer" evidence="6">
    <location>
        <begin position="111"/>
        <end position="351"/>
    </location>
</feature>
<dbReference type="GO" id="GO:0004888">
    <property type="term" value="F:transmembrane signaling receptor activity"/>
    <property type="evidence" value="ECO:0007669"/>
    <property type="project" value="InterPro"/>
</dbReference>
<keyword evidence="9" id="KW-1185">Reference proteome</keyword>
<comment type="caution">
    <text evidence="8">The sequence shown here is derived from an EMBL/GenBank/DDBJ whole genome shotgun (WGS) entry which is preliminary data.</text>
</comment>
<evidence type="ECO:0000256" key="3">
    <source>
        <dbReference type="ARBA" id="ARBA00029447"/>
    </source>
</evidence>
<dbReference type="GO" id="GO:0016020">
    <property type="term" value="C:membrane"/>
    <property type="evidence" value="ECO:0007669"/>
    <property type="project" value="UniProtKB-SubCell"/>
</dbReference>
<comment type="similarity">
    <text evidence="3">Belongs to the methyl-accepting chemotaxis (MCP) protein family.</text>
</comment>
<dbReference type="GO" id="GO:0006935">
    <property type="term" value="P:chemotaxis"/>
    <property type="evidence" value="ECO:0007669"/>
    <property type="project" value="InterPro"/>
</dbReference>
<dbReference type="PROSITE" id="PS50111">
    <property type="entry name" value="CHEMOTAXIS_TRANSDUC_2"/>
    <property type="match status" value="1"/>
</dbReference>
<evidence type="ECO:0000256" key="2">
    <source>
        <dbReference type="ARBA" id="ARBA00023224"/>
    </source>
</evidence>
<name>A0A0J8VF10_9GAMM</name>
<dbReference type="STRING" id="680026.AB733_03745"/>
<keyword evidence="5" id="KW-0175">Coiled coil</keyword>
<keyword evidence="2 4" id="KW-0807">Transducer</keyword>
<dbReference type="Proteomes" id="UP000240481">
    <property type="component" value="Unassembled WGS sequence"/>
</dbReference>
<evidence type="ECO:0000256" key="1">
    <source>
        <dbReference type="ARBA" id="ARBA00004370"/>
    </source>
</evidence>
<protein>
    <submittedName>
        <fullName evidence="8">Methyl-accepting chemotaxis protein</fullName>
    </submittedName>
</protein>
<dbReference type="GO" id="GO:0007165">
    <property type="term" value="P:signal transduction"/>
    <property type="evidence" value="ECO:0007669"/>
    <property type="project" value="UniProtKB-KW"/>
</dbReference>
<dbReference type="Gene3D" id="1.10.287.950">
    <property type="entry name" value="Methyl-accepting chemotaxis protein"/>
    <property type="match status" value="1"/>
</dbReference>
<proteinExistence type="inferred from homology"/>
<organism evidence="8 9">
    <name type="scientific">Photobacterium swingsii</name>
    <dbReference type="NCBI Taxonomy" id="680026"/>
    <lineage>
        <taxon>Bacteria</taxon>
        <taxon>Pseudomonadati</taxon>
        <taxon>Pseudomonadota</taxon>
        <taxon>Gammaproteobacteria</taxon>
        <taxon>Vibrionales</taxon>
        <taxon>Vibrionaceae</taxon>
        <taxon>Photobacterium</taxon>
    </lineage>
</organism>
<gene>
    <name evidence="8" type="ORF">C9I94_07660</name>
</gene>
<dbReference type="InterPro" id="IPR004089">
    <property type="entry name" value="MCPsignal_dom"/>
</dbReference>
<dbReference type="AlphaFoldDB" id="A0A0J8VF10"/>
<dbReference type="PANTHER" id="PTHR32089:SF112">
    <property type="entry name" value="LYSOZYME-LIKE PROTEIN-RELATED"/>
    <property type="match status" value="1"/>
</dbReference>
<feature type="domain" description="HAMP" evidence="7">
    <location>
        <begin position="52"/>
        <end position="106"/>
    </location>
</feature>
<dbReference type="PRINTS" id="PR00260">
    <property type="entry name" value="CHEMTRNSDUCR"/>
</dbReference>
<dbReference type="InterPro" id="IPR004090">
    <property type="entry name" value="Chemotax_Me-accpt_rcpt"/>
</dbReference>
<dbReference type="SUPFAM" id="SSF58104">
    <property type="entry name" value="Methyl-accepting chemotaxis protein (MCP) signaling domain"/>
    <property type="match status" value="1"/>
</dbReference>
<evidence type="ECO:0000259" key="6">
    <source>
        <dbReference type="PROSITE" id="PS50111"/>
    </source>
</evidence>
<dbReference type="InterPro" id="IPR003660">
    <property type="entry name" value="HAMP_dom"/>
</dbReference>
<evidence type="ECO:0000256" key="4">
    <source>
        <dbReference type="PROSITE-ProRule" id="PRU00284"/>
    </source>
</evidence>
<evidence type="ECO:0000259" key="7">
    <source>
        <dbReference type="PROSITE" id="PS50885"/>
    </source>
</evidence>
<dbReference type="PANTHER" id="PTHR32089">
    <property type="entry name" value="METHYL-ACCEPTING CHEMOTAXIS PROTEIN MCPB"/>
    <property type="match status" value="1"/>
</dbReference>
<evidence type="ECO:0000313" key="9">
    <source>
        <dbReference type="Proteomes" id="UP000240481"/>
    </source>
</evidence>
<evidence type="ECO:0000313" key="8">
    <source>
        <dbReference type="EMBL" id="PSW25510.1"/>
    </source>
</evidence>
<accession>A0A0J8VF10</accession>
<reference evidence="8 9" key="1">
    <citation type="submission" date="2018-01" db="EMBL/GenBank/DDBJ databases">
        <title>Whole genome sequencing of Histamine producing bacteria.</title>
        <authorList>
            <person name="Butler K."/>
        </authorList>
    </citation>
    <scope>NUCLEOTIDE SEQUENCE [LARGE SCALE GENOMIC DNA]</scope>
    <source>
        <strain evidence="8 9">DSM 24669</strain>
    </source>
</reference>
<sequence>MRSLFLRMRFIHWVGALALFINAAFFTEALFSQILQYVIVAVLVIHDIDEKYWGVESLKRVTEYMHRFENKDLSVACDVDSRYNSELGAVLTVINSFRQNVNNALIGIQQQAAKTDEVADLLTTKTSNISARIQAQDVLVENVTAQFHQLDQTASELQAKAAATEQQVMKTRTGLLQSNDAMGDMAKSIGSYMESNLTLDEKFKSLLDQTKSVEGVVSVIGNLADQTNLLALNAAIEAARAGEHGRGFAVVADEVRQLAMSTQNSLDQINQIIGGILTAVNEAGAQMQAQSAELATLSEYSQTSQNEVREACDNIEGILTLLGRDRAQDNVDVKYISQLVKEVATEIDELKQLSSSNAFDCSELEQQGMRLSLVTEQIVEQLRSFKTNQQEPPIS</sequence>
<feature type="coiled-coil region" evidence="5">
    <location>
        <begin position="140"/>
        <end position="167"/>
    </location>
</feature>
<dbReference type="PROSITE" id="PS50885">
    <property type="entry name" value="HAMP"/>
    <property type="match status" value="1"/>
</dbReference>
<dbReference type="SMART" id="SM00283">
    <property type="entry name" value="MA"/>
    <property type="match status" value="1"/>
</dbReference>
<dbReference type="Pfam" id="PF00015">
    <property type="entry name" value="MCPsignal"/>
    <property type="match status" value="1"/>
</dbReference>
<comment type="subcellular location">
    <subcellularLocation>
        <location evidence="1">Membrane</location>
    </subcellularLocation>
</comment>
<dbReference type="RefSeq" id="WP_048897543.1">
    <property type="nucleotide sequence ID" value="NZ_AP024853.1"/>
</dbReference>
<dbReference type="OrthoDB" id="9765653at2"/>
<evidence type="ECO:0000256" key="5">
    <source>
        <dbReference type="SAM" id="Coils"/>
    </source>
</evidence>
<dbReference type="EMBL" id="PYLZ01000003">
    <property type="protein sequence ID" value="PSW25510.1"/>
    <property type="molecule type" value="Genomic_DNA"/>
</dbReference>